<evidence type="ECO:0000313" key="6">
    <source>
        <dbReference type="Proteomes" id="UP000504844"/>
    </source>
</evidence>
<sequence length="230" mass="25895">MPLPIIKAERLYQKISKLLIQQIKDGKFIAGQALPAERDLSQQLGVSRSSVREALIVLEILGWVDIRTGNGVFVKNLLPAQAEPNEFDEISVEELLKARELIEGELAALAAINASDAQLLALQQVMQQMQDNAKDSSEFHDLDMKFHFLIGELTGNTILEKILKDLWNQRYSAIFTRFEALCADDVSEVMLLDHQNITAALVKRDAPAARQAMRTHLQHVYSKLFKPNFS</sequence>
<dbReference type="RefSeq" id="WP_173534446.1">
    <property type="nucleotide sequence ID" value="NZ_CP054143.1"/>
</dbReference>
<dbReference type="InterPro" id="IPR008920">
    <property type="entry name" value="TF_FadR/GntR_C"/>
</dbReference>
<dbReference type="SMART" id="SM00895">
    <property type="entry name" value="FCD"/>
    <property type="match status" value="1"/>
</dbReference>
<dbReference type="Gene3D" id="1.10.10.10">
    <property type="entry name" value="Winged helix-like DNA-binding domain superfamily/Winged helix DNA-binding domain"/>
    <property type="match status" value="1"/>
</dbReference>
<gene>
    <name evidence="5" type="ORF">HQN60_15110</name>
</gene>
<keyword evidence="2" id="KW-0238">DNA-binding</keyword>
<dbReference type="PANTHER" id="PTHR43537">
    <property type="entry name" value="TRANSCRIPTIONAL REGULATOR, GNTR FAMILY"/>
    <property type="match status" value="1"/>
</dbReference>
<dbReference type="PRINTS" id="PR00035">
    <property type="entry name" value="HTHGNTR"/>
</dbReference>
<dbReference type="EMBL" id="CP054143">
    <property type="protein sequence ID" value="QKJ67945.1"/>
    <property type="molecule type" value="Genomic_DNA"/>
</dbReference>
<dbReference type="SUPFAM" id="SSF46785">
    <property type="entry name" value="Winged helix' DNA-binding domain"/>
    <property type="match status" value="1"/>
</dbReference>
<reference evidence="5 6" key="1">
    <citation type="submission" date="2020-05" db="EMBL/GenBank/DDBJ databases">
        <title>Complete genome sequence of Deefgea sp. D17.</title>
        <authorList>
            <person name="Bae J.-W."/>
            <person name="Han J.E."/>
        </authorList>
    </citation>
    <scope>NUCLEOTIDE SEQUENCE [LARGE SCALE GENOMIC DNA]</scope>
    <source>
        <strain evidence="5 6">D17</strain>
    </source>
</reference>
<dbReference type="SUPFAM" id="SSF48008">
    <property type="entry name" value="GntR ligand-binding domain-like"/>
    <property type="match status" value="1"/>
</dbReference>
<dbReference type="SMART" id="SM00345">
    <property type="entry name" value="HTH_GNTR"/>
    <property type="match status" value="1"/>
</dbReference>
<evidence type="ECO:0000256" key="1">
    <source>
        <dbReference type="ARBA" id="ARBA00023015"/>
    </source>
</evidence>
<keyword evidence="6" id="KW-1185">Reference proteome</keyword>
<dbReference type="InterPro" id="IPR000524">
    <property type="entry name" value="Tscrpt_reg_HTH_GntR"/>
</dbReference>
<evidence type="ECO:0000256" key="3">
    <source>
        <dbReference type="ARBA" id="ARBA00023163"/>
    </source>
</evidence>
<proteinExistence type="predicted"/>
<organism evidence="5 6">
    <name type="scientific">Deefgea piscis</name>
    <dbReference type="NCBI Taxonomy" id="2739061"/>
    <lineage>
        <taxon>Bacteria</taxon>
        <taxon>Pseudomonadati</taxon>
        <taxon>Pseudomonadota</taxon>
        <taxon>Betaproteobacteria</taxon>
        <taxon>Neisseriales</taxon>
        <taxon>Chitinibacteraceae</taxon>
        <taxon>Deefgea</taxon>
    </lineage>
</organism>
<dbReference type="PANTHER" id="PTHR43537:SF5">
    <property type="entry name" value="UXU OPERON TRANSCRIPTIONAL REGULATOR"/>
    <property type="match status" value="1"/>
</dbReference>
<dbReference type="Pfam" id="PF07729">
    <property type="entry name" value="FCD"/>
    <property type="match status" value="1"/>
</dbReference>
<dbReference type="PROSITE" id="PS50949">
    <property type="entry name" value="HTH_GNTR"/>
    <property type="match status" value="1"/>
</dbReference>
<dbReference type="KEGG" id="dee:HQN60_15110"/>
<protein>
    <submittedName>
        <fullName evidence="5">FadR family transcriptional regulator</fullName>
    </submittedName>
</protein>
<dbReference type="GO" id="GO:0003677">
    <property type="term" value="F:DNA binding"/>
    <property type="evidence" value="ECO:0007669"/>
    <property type="project" value="UniProtKB-KW"/>
</dbReference>
<evidence type="ECO:0000256" key="2">
    <source>
        <dbReference type="ARBA" id="ARBA00023125"/>
    </source>
</evidence>
<dbReference type="Pfam" id="PF00392">
    <property type="entry name" value="GntR"/>
    <property type="match status" value="1"/>
</dbReference>
<dbReference type="AlphaFoldDB" id="A0A6M8SRX6"/>
<name>A0A6M8SRX6_9NEIS</name>
<dbReference type="Gene3D" id="1.20.120.530">
    <property type="entry name" value="GntR ligand-binding domain-like"/>
    <property type="match status" value="1"/>
</dbReference>
<dbReference type="InterPro" id="IPR011711">
    <property type="entry name" value="GntR_C"/>
</dbReference>
<dbReference type="InterPro" id="IPR036388">
    <property type="entry name" value="WH-like_DNA-bd_sf"/>
</dbReference>
<accession>A0A6M8SRX6</accession>
<dbReference type="InterPro" id="IPR036390">
    <property type="entry name" value="WH_DNA-bd_sf"/>
</dbReference>
<evidence type="ECO:0000313" key="5">
    <source>
        <dbReference type="EMBL" id="QKJ67945.1"/>
    </source>
</evidence>
<evidence type="ECO:0000259" key="4">
    <source>
        <dbReference type="PROSITE" id="PS50949"/>
    </source>
</evidence>
<dbReference type="GO" id="GO:0003700">
    <property type="term" value="F:DNA-binding transcription factor activity"/>
    <property type="evidence" value="ECO:0007669"/>
    <property type="project" value="InterPro"/>
</dbReference>
<dbReference type="Proteomes" id="UP000504844">
    <property type="component" value="Chromosome"/>
</dbReference>
<keyword evidence="1" id="KW-0805">Transcription regulation</keyword>
<keyword evidence="3" id="KW-0804">Transcription</keyword>
<feature type="domain" description="HTH gntR-type" evidence="4">
    <location>
        <begin position="9"/>
        <end position="77"/>
    </location>
</feature>
<dbReference type="CDD" id="cd07377">
    <property type="entry name" value="WHTH_GntR"/>
    <property type="match status" value="1"/>
</dbReference>